<dbReference type="PANTHER" id="PTHR43179">
    <property type="entry name" value="RHAMNOSYLTRANSFERASE WBBL"/>
    <property type="match status" value="1"/>
</dbReference>
<sequence>MQPNKYLSEQKEEMSVSNTDIIIPVYNAPEWVKLCVYSIFTNTPKEYIGKVYLINDKSDELTVNCLRNLEKKYSGSIEIVNNGRNLGFINTVNKGLRLSKSPYVLLLNTDCLLSKNTIPKLISHCKKDKSIGLISPISNNAANLSLDMFEGFSYTQMDRLLEKKFKGKNFDACTIVGNCLMLTRECIDEVGVLDESYGKGYGEETDYQFKALSKGFKAKVAIDTYVYHKSEVSFGSSLEKKERVERNRALFFSRWADDFEKEMTKYQRNDPIEYINEHLTQDDKEINLHTAFYLPFIGQNSGGSHVVVDIVNYLVINGFSANILYEFFSDFEEMILFNPIKRYESIDYDIKQIVATLWISVFGARVIADEKKIPLIYLIQGYENYFENGDIYGCVELTHKLVDYEVVISKYLKNKIEKNFNKETTLIQNGINIDLIHNGRSPDKVKNVTVVLRGNPMKGDFLLLEIIKQLDQEFNNLVFRIVYMHKGIDFPIIRNNKVVKILGPVKRTKLIEVLKETDVYVDASLNEGFGLIALEAMAAGAVPIVSNSFGVLEYMKDGENGYIINEVNNSDKYIEKIRKVIYDKGLFSMLRKQGKRDSAEFDFDNTIQEYITYLERERNVINTNLQFDKEELRIIKLRTPEFEKAMITDKGKSVLYKIALKSAKLVPKRIRNLLKKILDFLYGLYDHSE</sequence>
<accession>A0A101HJ47</accession>
<dbReference type="InterPro" id="IPR029044">
    <property type="entry name" value="Nucleotide-diphossugar_trans"/>
</dbReference>
<dbReference type="Proteomes" id="UP000053904">
    <property type="component" value="Unassembled WGS sequence"/>
</dbReference>
<feature type="domain" description="Glycosyltransferase 2-like" evidence="5">
    <location>
        <begin position="21"/>
        <end position="185"/>
    </location>
</feature>
<dbReference type="EMBL" id="LGGO01000005">
    <property type="protein sequence ID" value="KUK77792.1"/>
    <property type="molecule type" value="Genomic_DNA"/>
</dbReference>
<keyword evidence="3 6" id="KW-0808">Transferase</keyword>
<dbReference type="Pfam" id="PF00535">
    <property type="entry name" value="Glycos_transf_2"/>
    <property type="match status" value="1"/>
</dbReference>
<dbReference type="GO" id="GO:0016757">
    <property type="term" value="F:glycosyltransferase activity"/>
    <property type="evidence" value="ECO:0007669"/>
    <property type="project" value="UniProtKB-KW"/>
</dbReference>
<evidence type="ECO:0000313" key="7">
    <source>
        <dbReference type="Proteomes" id="UP000053904"/>
    </source>
</evidence>
<dbReference type="PATRIC" id="fig|1641389.3.peg.966"/>
<dbReference type="AlphaFoldDB" id="A0A101HJ47"/>
<reference evidence="7" key="1">
    <citation type="journal article" date="2015" name="MBio">
        <title>Genome-Resolved Metagenomic Analysis Reveals Roles for Candidate Phyla and Other Microbial Community Members in Biogeochemical Transformations in Oil Reservoirs.</title>
        <authorList>
            <person name="Hu P."/>
            <person name="Tom L."/>
            <person name="Singh A."/>
            <person name="Thomas B.C."/>
            <person name="Baker B.J."/>
            <person name="Piceno Y.M."/>
            <person name="Andersen G.L."/>
            <person name="Banfield J.F."/>
        </authorList>
    </citation>
    <scope>NUCLEOTIDE SEQUENCE [LARGE SCALE GENOMIC DNA]</scope>
</reference>
<dbReference type="PANTHER" id="PTHR43179:SF12">
    <property type="entry name" value="GALACTOFURANOSYLTRANSFERASE GLFT2"/>
    <property type="match status" value="1"/>
</dbReference>
<dbReference type="SUPFAM" id="SSF53448">
    <property type="entry name" value="Nucleotide-diphospho-sugar transferases"/>
    <property type="match status" value="1"/>
</dbReference>
<dbReference type="Gene3D" id="3.90.550.10">
    <property type="entry name" value="Spore Coat Polysaccharide Biosynthesis Protein SpsA, Chain A"/>
    <property type="match status" value="1"/>
</dbReference>
<feature type="domain" description="Glycosyl transferase family 1" evidence="4">
    <location>
        <begin position="440"/>
        <end position="596"/>
    </location>
</feature>
<dbReference type="Gene3D" id="3.40.50.11090">
    <property type="match status" value="1"/>
</dbReference>
<dbReference type="InterPro" id="IPR001173">
    <property type="entry name" value="Glyco_trans_2-like"/>
</dbReference>
<proteinExistence type="inferred from homology"/>
<dbReference type="Pfam" id="PF00534">
    <property type="entry name" value="Glycos_transf_1"/>
    <property type="match status" value="1"/>
</dbReference>
<evidence type="ECO:0000259" key="5">
    <source>
        <dbReference type="Pfam" id="PF00535"/>
    </source>
</evidence>
<comment type="similarity">
    <text evidence="1">Belongs to the glycosyltransferase 2 family.</text>
</comment>
<evidence type="ECO:0000256" key="3">
    <source>
        <dbReference type="ARBA" id="ARBA00022679"/>
    </source>
</evidence>
<dbReference type="Gene3D" id="3.40.50.2000">
    <property type="entry name" value="Glycogen Phosphorylase B"/>
    <property type="match status" value="1"/>
</dbReference>
<dbReference type="CDD" id="cd03801">
    <property type="entry name" value="GT4_PimA-like"/>
    <property type="match status" value="1"/>
</dbReference>
<evidence type="ECO:0000313" key="6">
    <source>
        <dbReference type="EMBL" id="KUK77792.1"/>
    </source>
</evidence>
<comment type="caution">
    <text evidence="6">The sequence shown here is derived from an EMBL/GenBank/DDBJ whole genome shotgun (WGS) entry which is preliminary data.</text>
</comment>
<dbReference type="GO" id="GO:0008168">
    <property type="term" value="F:methyltransferase activity"/>
    <property type="evidence" value="ECO:0007669"/>
    <property type="project" value="UniProtKB-KW"/>
</dbReference>
<evidence type="ECO:0000256" key="1">
    <source>
        <dbReference type="ARBA" id="ARBA00006739"/>
    </source>
</evidence>
<dbReference type="GO" id="GO:0032259">
    <property type="term" value="P:methylation"/>
    <property type="evidence" value="ECO:0007669"/>
    <property type="project" value="UniProtKB-KW"/>
</dbReference>
<gene>
    <name evidence="6" type="ORF">XD93_0083</name>
</gene>
<protein>
    <submittedName>
        <fullName evidence="6">Methyltransferase/glycosyl transferase fusion protein</fullName>
    </submittedName>
</protein>
<name>A0A101HJ47_9BACT</name>
<evidence type="ECO:0000259" key="4">
    <source>
        <dbReference type="Pfam" id="PF00534"/>
    </source>
</evidence>
<keyword evidence="2" id="KW-0328">Glycosyltransferase</keyword>
<dbReference type="InterPro" id="IPR001296">
    <property type="entry name" value="Glyco_trans_1"/>
</dbReference>
<keyword evidence="6" id="KW-0489">Methyltransferase</keyword>
<organism evidence="6 7">
    <name type="scientific">candidate division WS6 bacterium 34_10</name>
    <dbReference type="NCBI Taxonomy" id="1641389"/>
    <lineage>
        <taxon>Bacteria</taxon>
        <taxon>Candidatus Dojkabacteria</taxon>
    </lineage>
</organism>
<evidence type="ECO:0000256" key="2">
    <source>
        <dbReference type="ARBA" id="ARBA00022676"/>
    </source>
</evidence>
<dbReference type="SUPFAM" id="SSF53756">
    <property type="entry name" value="UDP-Glycosyltransferase/glycogen phosphorylase"/>
    <property type="match status" value="1"/>
</dbReference>